<comment type="subcellular location">
    <subcellularLocation>
        <location evidence="1">Secreted</location>
        <location evidence="1">Cell wall</location>
    </subcellularLocation>
</comment>
<evidence type="ECO:0000256" key="1">
    <source>
        <dbReference type="ARBA" id="ARBA00004191"/>
    </source>
</evidence>
<organism evidence="11 12">
    <name type="scientific">Rhodamnia argentea</name>
    <dbReference type="NCBI Taxonomy" id="178133"/>
    <lineage>
        <taxon>Eukaryota</taxon>
        <taxon>Viridiplantae</taxon>
        <taxon>Streptophyta</taxon>
        <taxon>Embryophyta</taxon>
        <taxon>Tracheophyta</taxon>
        <taxon>Spermatophyta</taxon>
        <taxon>Magnoliopsida</taxon>
        <taxon>eudicotyledons</taxon>
        <taxon>Gunneridae</taxon>
        <taxon>Pentapetalae</taxon>
        <taxon>rosids</taxon>
        <taxon>malvids</taxon>
        <taxon>Myrtales</taxon>
        <taxon>Myrtaceae</taxon>
        <taxon>Myrtoideae</taxon>
        <taxon>Myrteae</taxon>
        <taxon>Australasian group</taxon>
        <taxon>Rhodamnia</taxon>
    </lineage>
</organism>
<keyword evidence="6 8" id="KW-0326">Glycosidase</keyword>
<dbReference type="Proteomes" id="UP000827889">
    <property type="component" value="Chromosome 1"/>
</dbReference>
<keyword evidence="5 8" id="KW-0378">Hydrolase</keyword>
<reference evidence="11" key="1">
    <citation type="submission" date="2025-05" db="UniProtKB">
        <authorList>
            <consortium name="RefSeq"/>
        </authorList>
    </citation>
    <scope>NUCLEOTIDE SEQUENCE [LARGE SCALE GENOMIC DNA]</scope>
</reference>
<keyword evidence="10" id="KW-0732">Signal</keyword>
<keyword evidence="3" id="KW-0134">Cell wall</keyword>
<keyword evidence="11" id="KW-1185">Reference proteome</keyword>
<dbReference type="SUPFAM" id="SSF51126">
    <property type="entry name" value="Pectin lyase-like"/>
    <property type="match status" value="1"/>
</dbReference>
<gene>
    <name evidence="12" type="primary">LOC125314794</name>
</gene>
<evidence type="ECO:0000256" key="2">
    <source>
        <dbReference type="ARBA" id="ARBA00008834"/>
    </source>
</evidence>
<evidence type="ECO:0000256" key="6">
    <source>
        <dbReference type="ARBA" id="ARBA00023295"/>
    </source>
</evidence>
<dbReference type="GeneID" id="125314794"/>
<dbReference type="Pfam" id="PF00295">
    <property type="entry name" value="Glyco_hydro_28"/>
    <property type="match status" value="1"/>
</dbReference>
<feature type="region of interest" description="Disordered" evidence="9">
    <location>
        <begin position="28"/>
        <end position="102"/>
    </location>
</feature>
<reference evidence="12" key="2">
    <citation type="submission" date="2025-08" db="UniProtKB">
        <authorList>
            <consortium name="RefSeq"/>
        </authorList>
    </citation>
    <scope>IDENTIFICATION</scope>
    <source>
        <tissue evidence="12">Leaf</tissue>
    </source>
</reference>
<feature type="signal peptide" evidence="10">
    <location>
        <begin position="1"/>
        <end position="27"/>
    </location>
</feature>
<evidence type="ECO:0000256" key="5">
    <source>
        <dbReference type="ARBA" id="ARBA00022801"/>
    </source>
</evidence>
<dbReference type="PANTHER" id="PTHR31375">
    <property type="match status" value="1"/>
</dbReference>
<comment type="similarity">
    <text evidence="2 8">Belongs to the glycosyl hydrolase 28 family.</text>
</comment>
<evidence type="ECO:0000256" key="4">
    <source>
        <dbReference type="ARBA" id="ARBA00022525"/>
    </source>
</evidence>
<protein>
    <submittedName>
        <fullName evidence="12">Exopolygalacturonase clone GBGA483-like</fullName>
    </submittedName>
</protein>
<dbReference type="InterPro" id="IPR011050">
    <property type="entry name" value="Pectin_lyase_fold/virulence"/>
</dbReference>
<evidence type="ECO:0000256" key="10">
    <source>
        <dbReference type="SAM" id="SignalP"/>
    </source>
</evidence>
<feature type="compositionally biased region" description="Pro residues" evidence="9">
    <location>
        <begin position="77"/>
        <end position="86"/>
    </location>
</feature>
<evidence type="ECO:0000313" key="11">
    <source>
        <dbReference type="Proteomes" id="UP000827889"/>
    </source>
</evidence>
<dbReference type="Gene3D" id="2.160.20.10">
    <property type="entry name" value="Single-stranded right-handed beta-helix, Pectin lyase-like"/>
    <property type="match status" value="1"/>
</dbReference>
<evidence type="ECO:0000256" key="7">
    <source>
        <dbReference type="ARBA" id="ARBA00023316"/>
    </source>
</evidence>
<dbReference type="InterPro" id="IPR000743">
    <property type="entry name" value="Glyco_hydro_28"/>
</dbReference>
<sequence length="253" mass="26512">MELPLRIVPILGICLVIATRFTAPADAYEPAPSPPTDDPFTSAPVQTGGDPPKSPLPSPLADGPFPTAPAQMGGDPPMTPASPVPSPLEDEPIGTAPAPMGGDPSLTPVSLVGVFNVVDYGAVADGKTDSSMAFLSAWEDACAHPGNSTVYVPDNTFLVGPVSFTGPCRNPYSPKVEVRGILKAPKSPSQFPSNNWIVFRDLRGLVLTGETGRALFDGRGSEAWSDPSCQKKSRCNKLITVGSTSIRIRRFGN</sequence>
<keyword evidence="4" id="KW-0964">Secreted</keyword>
<accession>A0ABM3HBF4</accession>
<feature type="chain" id="PRO_5046924191" evidence="10">
    <location>
        <begin position="28"/>
        <end position="253"/>
    </location>
</feature>
<keyword evidence="7" id="KW-0961">Cell wall biogenesis/degradation</keyword>
<evidence type="ECO:0000256" key="8">
    <source>
        <dbReference type="RuleBase" id="RU361169"/>
    </source>
</evidence>
<evidence type="ECO:0000256" key="3">
    <source>
        <dbReference type="ARBA" id="ARBA00022512"/>
    </source>
</evidence>
<name>A0ABM3HBF4_9MYRT</name>
<proteinExistence type="inferred from homology"/>
<evidence type="ECO:0000313" key="12">
    <source>
        <dbReference type="RefSeq" id="XP_048133925.1"/>
    </source>
</evidence>
<dbReference type="RefSeq" id="XP_048133925.1">
    <property type="nucleotide sequence ID" value="XM_048277968.1"/>
</dbReference>
<evidence type="ECO:0000256" key="9">
    <source>
        <dbReference type="SAM" id="MobiDB-lite"/>
    </source>
</evidence>
<dbReference type="InterPro" id="IPR012334">
    <property type="entry name" value="Pectin_lyas_fold"/>
</dbReference>